<dbReference type="OrthoDB" id="10000786at2759"/>
<evidence type="ECO:0008006" key="3">
    <source>
        <dbReference type="Google" id="ProtNLM"/>
    </source>
</evidence>
<keyword evidence="2" id="KW-1185">Reference proteome</keyword>
<evidence type="ECO:0000313" key="2">
    <source>
        <dbReference type="Proteomes" id="UP000007800"/>
    </source>
</evidence>
<organism evidence="2">
    <name type="scientific">Perkinsus marinus (strain ATCC 50983 / TXsc)</name>
    <dbReference type="NCBI Taxonomy" id="423536"/>
    <lineage>
        <taxon>Eukaryota</taxon>
        <taxon>Sar</taxon>
        <taxon>Alveolata</taxon>
        <taxon>Perkinsozoa</taxon>
        <taxon>Perkinsea</taxon>
        <taxon>Perkinsida</taxon>
        <taxon>Perkinsidae</taxon>
        <taxon>Perkinsus</taxon>
    </lineage>
</organism>
<evidence type="ECO:0000313" key="1">
    <source>
        <dbReference type="EMBL" id="EER02245.1"/>
    </source>
</evidence>
<dbReference type="Proteomes" id="UP000007800">
    <property type="component" value="Unassembled WGS sequence"/>
</dbReference>
<reference evidence="1 2" key="1">
    <citation type="submission" date="2008-07" db="EMBL/GenBank/DDBJ databases">
        <authorList>
            <person name="El-Sayed N."/>
            <person name="Caler E."/>
            <person name="Inman J."/>
            <person name="Amedeo P."/>
            <person name="Hass B."/>
            <person name="Wortman J."/>
        </authorList>
    </citation>
    <scope>NUCLEOTIDE SEQUENCE [LARGE SCALE GENOMIC DNA]</scope>
    <source>
        <strain evidence="2">ATCC 50983 / TXsc</strain>
    </source>
</reference>
<name>C5LLZ9_PERM5</name>
<sequence length="280" mass="30705">MLKAKDLGPRVEYCCGECLEHEASGKWAAWRTCDASRFKKSDLTDHEKTIQNGKHKFKQLPVHVAFKQIIAKNAATEASRMAEELLLVNPLADPALTLAIEEVAILKSEAFLQWAEKHVLKVTKHWRSVNYDIKVWLNCHKFDIIVDESTDISVTKQIILYMKSRGQARYVGLRDMHGDGSGGAIKNAAVGLLESLQLPKEDLLSVTSDGASAIVGAKSGAGVFLENWCGGPLKKEQCIAHRVNLATGDVFDAKTCTDGDVLRVAADVEACINFKSRGAD</sequence>
<accession>C5LLZ9</accession>
<dbReference type="RefSeq" id="XP_002769527.1">
    <property type="nucleotide sequence ID" value="XM_002769481.1"/>
</dbReference>
<proteinExistence type="predicted"/>
<dbReference type="AlphaFoldDB" id="C5LLZ9"/>
<dbReference type="GeneID" id="9055233"/>
<gene>
    <name evidence="1" type="ORF">Pmar_PMAR027114</name>
</gene>
<protein>
    <recommendedName>
        <fullName evidence="3">DUF4371 domain-containing protein</fullName>
    </recommendedName>
</protein>
<dbReference type="EMBL" id="GG683341">
    <property type="protein sequence ID" value="EER02245.1"/>
    <property type="molecule type" value="Genomic_DNA"/>
</dbReference>
<dbReference type="InParanoid" id="C5LLZ9"/>